<reference evidence="1 2" key="1">
    <citation type="submission" date="2020-04" db="EMBL/GenBank/DDBJ databases">
        <authorList>
            <person name="Alioto T."/>
            <person name="Alioto T."/>
            <person name="Gomez Garrido J."/>
        </authorList>
    </citation>
    <scope>NUCLEOTIDE SEQUENCE [LARGE SCALE GENOMIC DNA]</scope>
</reference>
<evidence type="ECO:0000313" key="1">
    <source>
        <dbReference type="EMBL" id="CAB3359301.1"/>
    </source>
</evidence>
<keyword evidence="2" id="KW-1185">Reference proteome</keyword>
<gene>
    <name evidence="1" type="ORF">CLODIP_2_CD05283</name>
</gene>
<organism evidence="1 2">
    <name type="scientific">Cloeon dipterum</name>
    <dbReference type="NCBI Taxonomy" id="197152"/>
    <lineage>
        <taxon>Eukaryota</taxon>
        <taxon>Metazoa</taxon>
        <taxon>Ecdysozoa</taxon>
        <taxon>Arthropoda</taxon>
        <taxon>Hexapoda</taxon>
        <taxon>Insecta</taxon>
        <taxon>Pterygota</taxon>
        <taxon>Palaeoptera</taxon>
        <taxon>Ephemeroptera</taxon>
        <taxon>Pisciforma</taxon>
        <taxon>Baetidae</taxon>
        <taxon>Cloeon</taxon>
    </lineage>
</organism>
<protein>
    <submittedName>
        <fullName evidence="1">Uncharacterized protein</fullName>
    </submittedName>
</protein>
<comment type="caution">
    <text evidence="1">The sequence shown here is derived from an EMBL/GenBank/DDBJ whole genome shotgun (WGS) entry which is preliminary data.</text>
</comment>
<evidence type="ECO:0000313" key="2">
    <source>
        <dbReference type="Proteomes" id="UP000494165"/>
    </source>
</evidence>
<dbReference type="EMBL" id="CADEPI010000001">
    <property type="protein sequence ID" value="CAB3359301.1"/>
    <property type="molecule type" value="Genomic_DNA"/>
</dbReference>
<proteinExistence type="predicted"/>
<name>A0A8S1BUY9_9INSE</name>
<dbReference type="Proteomes" id="UP000494165">
    <property type="component" value="Unassembled WGS sequence"/>
</dbReference>
<dbReference type="AlphaFoldDB" id="A0A8S1BUY9"/>
<sequence length="72" mass="8225">MAESRFQPASLLLCKLFSGSLFCRLKKIATVQLVLASSFQVECYARFIPLHLARSDILRLLRVERMVALQKV</sequence>
<accession>A0A8S1BUY9</accession>